<protein>
    <recommendedName>
        <fullName evidence="1">YvlB/LiaX N-terminal domain-containing protein</fullName>
    </recommendedName>
</protein>
<feature type="domain" description="YvlB/LiaX N-terminal" evidence="1">
    <location>
        <begin position="4"/>
        <end position="34"/>
    </location>
</feature>
<evidence type="ECO:0000313" key="2">
    <source>
        <dbReference type="EMBL" id="EEG72962.1"/>
    </source>
</evidence>
<dbReference type="EMBL" id="ABYI02000034">
    <property type="protein sequence ID" value="EEG72962.1"/>
    <property type="molecule type" value="Genomic_DNA"/>
</dbReference>
<name>C0C4G9_9FIRM</name>
<reference evidence="2" key="2">
    <citation type="submission" date="2013-06" db="EMBL/GenBank/DDBJ databases">
        <title>Draft genome sequence of Clostridium hylemonae (DSM 15053).</title>
        <authorList>
            <person name="Sudarsanam P."/>
            <person name="Ley R."/>
            <person name="Guruge J."/>
            <person name="Turnbaugh P.J."/>
            <person name="Mahowald M."/>
            <person name="Liep D."/>
            <person name="Gordon J."/>
        </authorList>
    </citation>
    <scope>NUCLEOTIDE SEQUENCE</scope>
    <source>
        <strain evidence="2">DSM 15053</strain>
    </source>
</reference>
<accession>C0C4G9</accession>
<organism evidence="2 3">
    <name type="scientific">[Clostridium] hylemonae DSM 15053</name>
    <dbReference type="NCBI Taxonomy" id="553973"/>
    <lineage>
        <taxon>Bacteria</taxon>
        <taxon>Bacillati</taxon>
        <taxon>Bacillota</taxon>
        <taxon>Clostridia</taxon>
        <taxon>Lachnospirales</taxon>
        <taxon>Lachnospiraceae</taxon>
    </lineage>
</organism>
<dbReference type="STRING" id="553973.CLOHYLEM_06985"/>
<dbReference type="eggNOG" id="ENOG50305PD">
    <property type="taxonomic scope" value="Bacteria"/>
</dbReference>
<evidence type="ECO:0000313" key="3">
    <source>
        <dbReference type="Proteomes" id="UP000004893"/>
    </source>
</evidence>
<gene>
    <name evidence="2" type="ORF">CLOHYLEM_06985</name>
</gene>
<sequence>MDMDERLRVLKMIEEGTITAEQAAELLNAMGVEEAGEPPARTNYDKKMFRIIVDGSGDKVNIQFPVGAVKKILKVTGRLPIPEKELQGVNLEEMMDAISDCLDGEIEGDLVSVEAADGTRVRIYVDK</sequence>
<reference evidence="2" key="1">
    <citation type="submission" date="2009-02" db="EMBL/GenBank/DDBJ databases">
        <authorList>
            <person name="Fulton L."/>
            <person name="Clifton S."/>
            <person name="Fulton B."/>
            <person name="Xu J."/>
            <person name="Minx P."/>
            <person name="Pepin K.H."/>
            <person name="Johnson M."/>
            <person name="Bhonagiri V."/>
            <person name="Nash W.E."/>
            <person name="Mardis E.R."/>
            <person name="Wilson R.K."/>
        </authorList>
    </citation>
    <scope>NUCLEOTIDE SEQUENCE [LARGE SCALE GENOMIC DNA]</scope>
    <source>
        <strain evidence="2">DSM 15053</strain>
    </source>
</reference>
<dbReference type="Proteomes" id="UP000004893">
    <property type="component" value="Unassembled WGS sequence"/>
</dbReference>
<dbReference type="InterPro" id="IPR053959">
    <property type="entry name" value="YvlB/LiaX_N"/>
</dbReference>
<dbReference type="AlphaFoldDB" id="C0C4G9"/>
<evidence type="ECO:0000259" key="1">
    <source>
        <dbReference type="Pfam" id="PF22746"/>
    </source>
</evidence>
<proteinExistence type="predicted"/>
<comment type="caution">
    <text evidence="2">The sequence shown here is derived from an EMBL/GenBank/DDBJ whole genome shotgun (WGS) entry which is preliminary data.</text>
</comment>
<dbReference type="HOGENOM" id="CLU_132548_2_1_9"/>
<dbReference type="Pfam" id="PF22746">
    <property type="entry name" value="SHOCT-like_DUF2089-C"/>
    <property type="match status" value="1"/>
</dbReference>
<keyword evidence="3" id="KW-1185">Reference proteome</keyword>